<dbReference type="EMBL" id="JAGGNH010000001">
    <property type="protein sequence ID" value="KAJ0984570.1"/>
    <property type="molecule type" value="Genomic_DNA"/>
</dbReference>
<accession>A0A9D5HPL2</accession>
<dbReference type="PANTHER" id="PTHR47926:SF354">
    <property type="entry name" value="REPEAT (PPR-LIKE) SUPERFAMILY PROTEIN, PUTATIVE-RELATED"/>
    <property type="match status" value="1"/>
</dbReference>
<name>A0A9D5HPL2_9LILI</name>
<dbReference type="Pfam" id="PF20431">
    <property type="entry name" value="E_motif"/>
    <property type="match status" value="1"/>
</dbReference>
<proteinExistence type="predicted"/>
<sequence>MFNILLPVIPGIQHLESLKELHGFALRALEFVDFDPVDEDLLWSAIATCYASLGSLRDASQLFARVRLKTTLLCMSMISSFLDCGAVEEEFEEAFSLFDRMLRQGFKPNSVTFIALLSACNHAALLNACRIHGNAELAEVAAKKLIELEPQHSAYFVLLSNIYADASRWNDVRHVRAPMKYGA</sequence>
<keyword evidence="4" id="KW-1185">Reference proteome</keyword>
<dbReference type="PROSITE" id="PS51375">
    <property type="entry name" value="PPR"/>
    <property type="match status" value="1"/>
</dbReference>
<dbReference type="SUPFAM" id="SSF48452">
    <property type="entry name" value="TPR-like"/>
    <property type="match status" value="1"/>
</dbReference>
<organism evidence="3 4">
    <name type="scientific">Dioscorea zingiberensis</name>
    <dbReference type="NCBI Taxonomy" id="325984"/>
    <lineage>
        <taxon>Eukaryota</taxon>
        <taxon>Viridiplantae</taxon>
        <taxon>Streptophyta</taxon>
        <taxon>Embryophyta</taxon>
        <taxon>Tracheophyta</taxon>
        <taxon>Spermatophyta</taxon>
        <taxon>Magnoliopsida</taxon>
        <taxon>Liliopsida</taxon>
        <taxon>Dioscoreales</taxon>
        <taxon>Dioscoreaceae</taxon>
        <taxon>Dioscorea</taxon>
    </lineage>
</organism>
<dbReference type="PANTHER" id="PTHR47926">
    <property type="entry name" value="PENTATRICOPEPTIDE REPEAT-CONTAINING PROTEIN"/>
    <property type="match status" value="1"/>
</dbReference>
<gene>
    <name evidence="3" type="ORF">J5N97_002926</name>
</gene>
<protein>
    <recommendedName>
        <fullName evidence="5">Pentatricopeptide repeat-containing protein</fullName>
    </recommendedName>
</protein>
<dbReference type="NCBIfam" id="TIGR00756">
    <property type="entry name" value="PPR"/>
    <property type="match status" value="1"/>
</dbReference>
<dbReference type="OrthoDB" id="786620at2759"/>
<dbReference type="InterPro" id="IPR046960">
    <property type="entry name" value="PPR_At4g14850-like_plant"/>
</dbReference>
<dbReference type="AlphaFoldDB" id="A0A9D5HPL2"/>
<reference evidence="3" key="2">
    <citation type="journal article" date="2022" name="Hortic Res">
        <title>The genome of Dioscorea zingiberensis sheds light on the biosynthesis, origin and evolution of the medicinally important diosgenin saponins.</title>
        <authorList>
            <person name="Li Y."/>
            <person name="Tan C."/>
            <person name="Li Z."/>
            <person name="Guo J."/>
            <person name="Li S."/>
            <person name="Chen X."/>
            <person name="Wang C."/>
            <person name="Dai X."/>
            <person name="Yang H."/>
            <person name="Song W."/>
            <person name="Hou L."/>
            <person name="Xu J."/>
            <person name="Tong Z."/>
            <person name="Xu A."/>
            <person name="Yuan X."/>
            <person name="Wang W."/>
            <person name="Yang Q."/>
            <person name="Chen L."/>
            <person name="Sun Z."/>
            <person name="Wang K."/>
            <person name="Pan B."/>
            <person name="Chen J."/>
            <person name="Bao Y."/>
            <person name="Liu F."/>
            <person name="Qi X."/>
            <person name="Gang D.R."/>
            <person name="Wen J."/>
            <person name="Li J."/>
        </authorList>
    </citation>
    <scope>NUCLEOTIDE SEQUENCE</scope>
    <source>
        <strain evidence="3">Dzin_1.0</strain>
    </source>
</reference>
<reference evidence="3" key="1">
    <citation type="submission" date="2021-03" db="EMBL/GenBank/DDBJ databases">
        <authorList>
            <person name="Li Z."/>
            <person name="Yang C."/>
        </authorList>
    </citation>
    <scope>NUCLEOTIDE SEQUENCE</scope>
    <source>
        <strain evidence="3">Dzin_1.0</strain>
        <tissue evidence="3">Leaf</tissue>
    </source>
</reference>
<dbReference type="Pfam" id="PF13041">
    <property type="entry name" value="PPR_2"/>
    <property type="match status" value="1"/>
</dbReference>
<dbReference type="InterPro" id="IPR011990">
    <property type="entry name" value="TPR-like_helical_dom_sf"/>
</dbReference>
<comment type="caution">
    <text evidence="3">The sequence shown here is derived from an EMBL/GenBank/DDBJ whole genome shotgun (WGS) entry which is preliminary data.</text>
</comment>
<dbReference type="GO" id="GO:0003723">
    <property type="term" value="F:RNA binding"/>
    <property type="evidence" value="ECO:0007669"/>
    <property type="project" value="InterPro"/>
</dbReference>
<evidence type="ECO:0000256" key="1">
    <source>
        <dbReference type="ARBA" id="ARBA00022737"/>
    </source>
</evidence>
<feature type="repeat" description="PPR" evidence="2">
    <location>
        <begin position="70"/>
        <end position="108"/>
    </location>
</feature>
<evidence type="ECO:0008006" key="5">
    <source>
        <dbReference type="Google" id="ProtNLM"/>
    </source>
</evidence>
<dbReference type="Gene3D" id="1.25.40.10">
    <property type="entry name" value="Tetratricopeptide repeat domain"/>
    <property type="match status" value="1"/>
</dbReference>
<dbReference type="InterPro" id="IPR046848">
    <property type="entry name" value="E_motif"/>
</dbReference>
<dbReference type="InterPro" id="IPR002885">
    <property type="entry name" value="PPR_rpt"/>
</dbReference>
<keyword evidence="1" id="KW-0677">Repeat</keyword>
<dbReference type="GO" id="GO:0009451">
    <property type="term" value="P:RNA modification"/>
    <property type="evidence" value="ECO:0007669"/>
    <property type="project" value="InterPro"/>
</dbReference>
<dbReference type="Proteomes" id="UP001085076">
    <property type="component" value="Miscellaneous, Linkage group lg01"/>
</dbReference>
<evidence type="ECO:0000256" key="2">
    <source>
        <dbReference type="PROSITE-ProRule" id="PRU00708"/>
    </source>
</evidence>
<evidence type="ECO:0000313" key="4">
    <source>
        <dbReference type="Proteomes" id="UP001085076"/>
    </source>
</evidence>
<evidence type="ECO:0000313" key="3">
    <source>
        <dbReference type="EMBL" id="KAJ0984570.1"/>
    </source>
</evidence>